<organism evidence="8 9">
    <name type="scientific">Pedosphaera parvula (strain Ellin514)</name>
    <dbReference type="NCBI Taxonomy" id="320771"/>
    <lineage>
        <taxon>Bacteria</taxon>
        <taxon>Pseudomonadati</taxon>
        <taxon>Verrucomicrobiota</taxon>
        <taxon>Pedosphaerae</taxon>
        <taxon>Pedosphaerales</taxon>
        <taxon>Pedosphaeraceae</taxon>
        <taxon>Pedosphaera</taxon>
    </lineage>
</organism>
<evidence type="ECO:0000313" key="9">
    <source>
        <dbReference type="Proteomes" id="UP000003688"/>
    </source>
</evidence>
<dbReference type="PANTHER" id="PTHR10134">
    <property type="entry name" value="CYTOCHROME B-C1 COMPLEX SUBUNIT RIESKE, MITOCHONDRIAL"/>
    <property type="match status" value="1"/>
</dbReference>
<feature type="transmembrane region" description="Helical" evidence="6">
    <location>
        <begin position="20"/>
        <end position="41"/>
    </location>
</feature>
<accession>B9XS40</accession>
<keyword evidence="4" id="KW-0411">Iron-sulfur</keyword>
<dbReference type="Pfam" id="PF00355">
    <property type="entry name" value="Rieske"/>
    <property type="match status" value="1"/>
</dbReference>
<dbReference type="GO" id="GO:0051537">
    <property type="term" value="F:2 iron, 2 sulfur cluster binding"/>
    <property type="evidence" value="ECO:0007669"/>
    <property type="project" value="UniProtKB-KW"/>
</dbReference>
<dbReference type="GO" id="GO:0046872">
    <property type="term" value="F:metal ion binding"/>
    <property type="evidence" value="ECO:0007669"/>
    <property type="project" value="UniProtKB-KW"/>
</dbReference>
<evidence type="ECO:0000313" key="8">
    <source>
        <dbReference type="EMBL" id="EEF57336.1"/>
    </source>
</evidence>
<dbReference type="SUPFAM" id="SSF50022">
    <property type="entry name" value="ISP domain"/>
    <property type="match status" value="1"/>
</dbReference>
<keyword evidence="2" id="KW-0479">Metal-binding</keyword>
<dbReference type="CDD" id="cd03467">
    <property type="entry name" value="Rieske"/>
    <property type="match status" value="1"/>
</dbReference>
<dbReference type="InterPro" id="IPR014349">
    <property type="entry name" value="Rieske_Fe-S_prot"/>
</dbReference>
<proteinExistence type="predicted"/>
<evidence type="ECO:0000259" key="7">
    <source>
        <dbReference type="PROSITE" id="PS51296"/>
    </source>
</evidence>
<protein>
    <submittedName>
        <fullName evidence="8">Rieske (2Fe-2S) domain protein</fullName>
    </submittedName>
</protein>
<feature type="domain" description="Rieske" evidence="7">
    <location>
        <begin position="75"/>
        <end position="170"/>
    </location>
</feature>
<dbReference type="InterPro" id="IPR036922">
    <property type="entry name" value="Rieske_2Fe-2S_sf"/>
</dbReference>
<evidence type="ECO:0000256" key="1">
    <source>
        <dbReference type="ARBA" id="ARBA00022714"/>
    </source>
</evidence>
<keyword evidence="6" id="KW-0812">Transmembrane</keyword>
<keyword evidence="3" id="KW-0408">Iron</keyword>
<keyword evidence="5" id="KW-1015">Disulfide bond</keyword>
<reference evidence="8 9" key="1">
    <citation type="journal article" date="2011" name="J. Bacteriol.">
        <title>Genome sequence of 'Pedosphaera parvula' Ellin514, an aerobic Verrucomicrobial isolate from pasture soil.</title>
        <authorList>
            <person name="Kant R."/>
            <person name="van Passel M.W."/>
            <person name="Sangwan P."/>
            <person name="Palva A."/>
            <person name="Lucas S."/>
            <person name="Copeland A."/>
            <person name="Lapidus A."/>
            <person name="Glavina Del Rio T."/>
            <person name="Dalin E."/>
            <person name="Tice H."/>
            <person name="Bruce D."/>
            <person name="Goodwin L."/>
            <person name="Pitluck S."/>
            <person name="Chertkov O."/>
            <person name="Larimer F.W."/>
            <person name="Land M.L."/>
            <person name="Hauser L."/>
            <person name="Brettin T.S."/>
            <person name="Detter J.C."/>
            <person name="Han S."/>
            <person name="de Vos W.M."/>
            <person name="Janssen P.H."/>
            <person name="Smidt H."/>
        </authorList>
    </citation>
    <scope>NUCLEOTIDE SEQUENCE [LARGE SCALE GENOMIC DNA]</scope>
    <source>
        <strain evidence="8 9">Ellin514</strain>
    </source>
</reference>
<dbReference type="Gene3D" id="2.102.10.10">
    <property type="entry name" value="Rieske [2Fe-2S] iron-sulphur domain"/>
    <property type="match status" value="1"/>
</dbReference>
<dbReference type="RefSeq" id="WP_007418623.1">
    <property type="nucleotide sequence ID" value="NZ_ABOX02000073.1"/>
</dbReference>
<dbReference type="PROSITE" id="PS51296">
    <property type="entry name" value="RIESKE"/>
    <property type="match status" value="1"/>
</dbReference>
<comment type="caution">
    <text evidence="8">The sequence shown here is derived from an EMBL/GenBank/DDBJ whole genome shotgun (WGS) entry which is preliminary data.</text>
</comment>
<keyword evidence="6" id="KW-1133">Transmembrane helix</keyword>
<keyword evidence="9" id="KW-1185">Reference proteome</keyword>
<keyword evidence="6" id="KW-0472">Membrane</keyword>
<evidence type="ECO:0000256" key="6">
    <source>
        <dbReference type="SAM" id="Phobius"/>
    </source>
</evidence>
<evidence type="ECO:0000256" key="5">
    <source>
        <dbReference type="ARBA" id="ARBA00023157"/>
    </source>
</evidence>
<gene>
    <name evidence="8" type="ORF">Cflav_PD0451</name>
</gene>
<dbReference type="OrthoDB" id="9767869at2"/>
<sequence precursor="true">MQSQKKASQPDRRNFFKEALAIVIGGAVGIVPLLAGVKAFFAPLSRKGEAGASAEVPLIPVTTLDALPADGVPRKFPVLANKTDAWNKYQNVPIGAVYLRRTADDKIEALNVVCPHAGCFVDFISDKGNYLCPCHNSTFKVDGKIANPGSPASRGLDQLKVEVKDGKVLVAFQNFEAGIPQKVAVS</sequence>
<dbReference type="STRING" id="320771.Cflav_PD0451"/>
<name>B9XS40_PEDPL</name>
<dbReference type="Proteomes" id="UP000003688">
    <property type="component" value="Unassembled WGS sequence"/>
</dbReference>
<evidence type="ECO:0000256" key="2">
    <source>
        <dbReference type="ARBA" id="ARBA00022723"/>
    </source>
</evidence>
<keyword evidence="1" id="KW-0001">2Fe-2S</keyword>
<dbReference type="AlphaFoldDB" id="B9XS40"/>
<dbReference type="EMBL" id="ABOX02000073">
    <property type="protein sequence ID" value="EEF57336.1"/>
    <property type="molecule type" value="Genomic_DNA"/>
</dbReference>
<dbReference type="InterPro" id="IPR017941">
    <property type="entry name" value="Rieske_2Fe-2S"/>
</dbReference>
<evidence type="ECO:0000256" key="4">
    <source>
        <dbReference type="ARBA" id="ARBA00023014"/>
    </source>
</evidence>
<evidence type="ECO:0000256" key="3">
    <source>
        <dbReference type="ARBA" id="ARBA00023004"/>
    </source>
</evidence>